<geneLocation type="plasmid" evidence="1 2">
    <name>p1</name>
</geneLocation>
<evidence type="ECO:0000313" key="1">
    <source>
        <dbReference type="EMBL" id="QCO11126.1"/>
    </source>
</evidence>
<reference evidence="1 2" key="1">
    <citation type="submission" date="2018-09" db="EMBL/GenBank/DDBJ databases">
        <title>Whole genome based analysis of evolution and adaptive divergence in Indian and Brazilian strains of Azospirillum brasilense.</title>
        <authorList>
            <person name="Singh C."/>
            <person name="Tripathi A.K."/>
        </authorList>
    </citation>
    <scope>NUCLEOTIDE SEQUENCE [LARGE SCALE GENOMIC DNA]</scope>
    <source>
        <strain evidence="1 2">MTCC4038</strain>
        <plasmid evidence="1 2">p1</plasmid>
    </source>
</reference>
<dbReference type="EMBL" id="CP032340">
    <property type="protein sequence ID" value="QCO11126.1"/>
    <property type="molecule type" value="Genomic_DNA"/>
</dbReference>
<accession>A0A4D8QQI6</accession>
<keyword evidence="1" id="KW-0614">Plasmid</keyword>
<sequence>MFTHPCCQTTPNFCPSTPKTGGDRPLRWGVGRFAAYAYLLPFVAGLDQKVGLSCVFIPRQG</sequence>
<evidence type="ECO:0000313" key="2">
    <source>
        <dbReference type="Proteomes" id="UP000298774"/>
    </source>
</evidence>
<organism evidence="1 2">
    <name type="scientific">Azospirillum brasilense</name>
    <dbReference type="NCBI Taxonomy" id="192"/>
    <lineage>
        <taxon>Bacteria</taxon>
        <taxon>Pseudomonadati</taxon>
        <taxon>Pseudomonadota</taxon>
        <taxon>Alphaproteobacteria</taxon>
        <taxon>Rhodospirillales</taxon>
        <taxon>Azospirillaceae</taxon>
        <taxon>Azospirillum</taxon>
    </lineage>
</organism>
<protein>
    <submittedName>
        <fullName evidence="1">Uncharacterized protein</fullName>
    </submittedName>
</protein>
<proteinExistence type="predicted"/>
<name>A0A4D8QQI6_AZOBR</name>
<dbReference type="Proteomes" id="UP000298774">
    <property type="component" value="Plasmid p1"/>
</dbReference>
<dbReference type="AlphaFoldDB" id="A0A4D8QQI6"/>
<gene>
    <name evidence="1" type="ORF">D3868_19095</name>
</gene>